<evidence type="ECO:0000256" key="1">
    <source>
        <dbReference type="SAM" id="MobiDB-lite"/>
    </source>
</evidence>
<reference evidence="2" key="1">
    <citation type="journal article" date="2023" name="Mol. Phylogenet. Evol.">
        <title>Genome-scale phylogeny and comparative genomics of the fungal order Sordariales.</title>
        <authorList>
            <person name="Hensen N."/>
            <person name="Bonometti L."/>
            <person name="Westerberg I."/>
            <person name="Brannstrom I.O."/>
            <person name="Guillou S."/>
            <person name="Cros-Aarteil S."/>
            <person name="Calhoun S."/>
            <person name="Haridas S."/>
            <person name="Kuo A."/>
            <person name="Mondo S."/>
            <person name="Pangilinan J."/>
            <person name="Riley R."/>
            <person name="LaButti K."/>
            <person name="Andreopoulos B."/>
            <person name="Lipzen A."/>
            <person name="Chen C."/>
            <person name="Yan M."/>
            <person name="Daum C."/>
            <person name="Ng V."/>
            <person name="Clum A."/>
            <person name="Steindorff A."/>
            <person name="Ohm R.A."/>
            <person name="Martin F."/>
            <person name="Silar P."/>
            <person name="Natvig D.O."/>
            <person name="Lalanne C."/>
            <person name="Gautier V."/>
            <person name="Ament-Velasquez S.L."/>
            <person name="Kruys A."/>
            <person name="Hutchinson M.I."/>
            <person name="Powell A.J."/>
            <person name="Barry K."/>
            <person name="Miller A.N."/>
            <person name="Grigoriev I.V."/>
            <person name="Debuchy R."/>
            <person name="Gladieux P."/>
            <person name="Hiltunen Thoren M."/>
            <person name="Johannesson H."/>
        </authorList>
    </citation>
    <scope>NUCLEOTIDE SEQUENCE</scope>
    <source>
        <strain evidence="2">CBS 359.72</strain>
    </source>
</reference>
<accession>A0AAN7HM02</accession>
<feature type="region of interest" description="Disordered" evidence="1">
    <location>
        <begin position="1"/>
        <end position="53"/>
    </location>
</feature>
<evidence type="ECO:0000313" key="3">
    <source>
        <dbReference type="Proteomes" id="UP001303647"/>
    </source>
</evidence>
<dbReference type="Pfam" id="PF13092">
    <property type="entry name" value="CENP-L"/>
    <property type="match status" value="1"/>
</dbReference>
<dbReference type="AlphaFoldDB" id="A0AAN7HM02"/>
<dbReference type="Proteomes" id="UP001303647">
    <property type="component" value="Unassembled WGS sequence"/>
</dbReference>
<comment type="caution">
    <text evidence="2">The sequence shown here is derived from an EMBL/GenBank/DDBJ whole genome shotgun (WGS) entry which is preliminary data.</text>
</comment>
<organism evidence="2 3">
    <name type="scientific">Corynascus novoguineensis</name>
    <dbReference type="NCBI Taxonomy" id="1126955"/>
    <lineage>
        <taxon>Eukaryota</taxon>
        <taxon>Fungi</taxon>
        <taxon>Dikarya</taxon>
        <taxon>Ascomycota</taxon>
        <taxon>Pezizomycotina</taxon>
        <taxon>Sordariomycetes</taxon>
        <taxon>Sordariomycetidae</taxon>
        <taxon>Sordariales</taxon>
        <taxon>Chaetomiaceae</taxon>
        <taxon>Corynascus</taxon>
    </lineage>
</organism>
<name>A0AAN7HM02_9PEZI</name>
<dbReference type="EMBL" id="MU857680">
    <property type="protein sequence ID" value="KAK4246215.1"/>
    <property type="molecule type" value="Genomic_DNA"/>
</dbReference>
<sequence length="468" mass="51035">MPPRRHQIRPQNAEPEPPRETLPPDDPEGDRSSIENDQDEDDDTTQSSPLPFYNTTFSAHRISPLYLGSEGLTPNRLQLLAHRLRDKLAGDVVRGVEIGGADREDSVMGRAGALERVDISWVSVADVLGFSREDVEVLEDDEDTASSWRLATRGLRGKRALHIAVRYETASCTALMLPSLQGEDGSEAELPDAQRARFWVGDATATARGPSLNPNPSHFLSLPLLLLRMPGPLKTVISDFLTTTFDCRVSPMRLGTRSLVGSWECWLKSAGLLPRGHLSKDVVLSLGFYVPETSASAQASDEDATVNQQQPLGIKSIDVIVPATELRKFVAAGRRVGELQDKQPVARGGLGWEGDLKKRRRLAGRLYEEGWEWRAGSPGQGSAPATQPFMEALAYYLKEQLGLNLFHPGVRVIKIACGGFAMSESRLKLFAPVTDAGVDHLSSLAPRCAVLELVGGLAHKAQIRTVTG</sequence>
<dbReference type="InterPro" id="IPR025204">
    <property type="entry name" value="CENP-L"/>
</dbReference>
<keyword evidence="3" id="KW-1185">Reference proteome</keyword>
<evidence type="ECO:0000313" key="2">
    <source>
        <dbReference type="EMBL" id="KAK4246215.1"/>
    </source>
</evidence>
<gene>
    <name evidence="2" type="ORF">C7999DRAFT_33430</name>
</gene>
<protein>
    <submittedName>
        <fullName evidence="2">Kinetochore complex Sim4 subunit Fta1-domain-containing protein</fullName>
    </submittedName>
</protein>
<reference evidence="2" key="2">
    <citation type="submission" date="2023-05" db="EMBL/GenBank/DDBJ databases">
        <authorList>
            <consortium name="Lawrence Berkeley National Laboratory"/>
            <person name="Steindorff A."/>
            <person name="Hensen N."/>
            <person name="Bonometti L."/>
            <person name="Westerberg I."/>
            <person name="Brannstrom I.O."/>
            <person name="Guillou S."/>
            <person name="Cros-Aarteil S."/>
            <person name="Calhoun S."/>
            <person name="Haridas S."/>
            <person name="Kuo A."/>
            <person name="Mondo S."/>
            <person name="Pangilinan J."/>
            <person name="Riley R."/>
            <person name="Labutti K."/>
            <person name="Andreopoulos B."/>
            <person name="Lipzen A."/>
            <person name="Chen C."/>
            <person name="Yanf M."/>
            <person name="Daum C."/>
            <person name="Ng V."/>
            <person name="Clum A."/>
            <person name="Ohm R."/>
            <person name="Martin F."/>
            <person name="Silar P."/>
            <person name="Natvig D."/>
            <person name="Lalanne C."/>
            <person name="Gautier V."/>
            <person name="Ament-Velasquez S.L."/>
            <person name="Kruys A."/>
            <person name="Hutchinson M.I."/>
            <person name="Powell A.J."/>
            <person name="Barry K."/>
            <person name="Miller A.N."/>
            <person name="Grigoriev I.V."/>
            <person name="Debuchy R."/>
            <person name="Gladieux P."/>
            <person name="Thoren M.H."/>
            <person name="Johannesson H."/>
        </authorList>
    </citation>
    <scope>NUCLEOTIDE SEQUENCE</scope>
    <source>
        <strain evidence="2">CBS 359.72</strain>
    </source>
</reference>
<proteinExistence type="predicted"/>